<keyword evidence="8" id="KW-0175">Coiled coil</keyword>
<dbReference type="Gene3D" id="3.30.160.60">
    <property type="entry name" value="Classic Zinc Finger"/>
    <property type="match status" value="3"/>
</dbReference>
<keyword evidence="5" id="KW-0862">Zinc</keyword>
<keyword evidence="4 7" id="KW-0863">Zinc-finger</keyword>
<evidence type="ECO:0000259" key="9">
    <source>
        <dbReference type="PROSITE" id="PS50157"/>
    </source>
</evidence>
<dbReference type="PANTHER" id="PTHR16515:SF49">
    <property type="entry name" value="GASTRULA ZINC FINGER PROTEIN XLCGF49.1-LIKE-RELATED"/>
    <property type="match status" value="1"/>
</dbReference>
<dbReference type="InterPro" id="IPR050331">
    <property type="entry name" value="Zinc_finger"/>
</dbReference>
<evidence type="ECO:0000256" key="5">
    <source>
        <dbReference type="ARBA" id="ARBA00022833"/>
    </source>
</evidence>
<dbReference type="AlphaFoldDB" id="A0A9D4NUM0"/>
<evidence type="ECO:0000256" key="6">
    <source>
        <dbReference type="ARBA" id="ARBA00023242"/>
    </source>
</evidence>
<reference evidence="10" key="2">
    <citation type="journal article" date="2021" name="World Allergy Organ. J.">
        <title>Chromosome-level assembly of Dermatophagoides farinae genome and transcriptome reveals two novel allergens Der f 37 and Der f 39.</title>
        <authorList>
            <person name="Chen J."/>
            <person name="Cai Z."/>
            <person name="Fan D."/>
            <person name="Hu J."/>
            <person name="Hou Y."/>
            <person name="He Y."/>
            <person name="Zhang Z."/>
            <person name="Zhao Z."/>
            <person name="Gao P."/>
            <person name="Hu W."/>
            <person name="Sun J."/>
            <person name="Li J."/>
            <person name="Ji K."/>
        </authorList>
    </citation>
    <scope>NUCLEOTIDE SEQUENCE</scope>
    <source>
        <strain evidence="10">JKM2019</strain>
    </source>
</reference>
<dbReference type="InterPro" id="IPR036236">
    <property type="entry name" value="Znf_C2H2_sf"/>
</dbReference>
<feature type="domain" description="C2H2-type" evidence="9">
    <location>
        <begin position="262"/>
        <end position="288"/>
    </location>
</feature>
<evidence type="ECO:0000256" key="3">
    <source>
        <dbReference type="ARBA" id="ARBA00022737"/>
    </source>
</evidence>
<feature type="domain" description="C2H2-type" evidence="9">
    <location>
        <begin position="289"/>
        <end position="319"/>
    </location>
</feature>
<dbReference type="GO" id="GO:0005634">
    <property type="term" value="C:nucleus"/>
    <property type="evidence" value="ECO:0007669"/>
    <property type="project" value="UniProtKB-SubCell"/>
</dbReference>
<evidence type="ECO:0000256" key="2">
    <source>
        <dbReference type="ARBA" id="ARBA00022723"/>
    </source>
</evidence>
<keyword evidence="3" id="KW-0677">Repeat</keyword>
<protein>
    <submittedName>
        <fullName evidence="10">Zinc finger domain-containing protein</fullName>
    </submittedName>
</protein>
<gene>
    <name evidence="10" type="ORF">HUG17_2602</name>
</gene>
<dbReference type="EMBL" id="SDOV01000007">
    <property type="protein sequence ID" value="KAH7638569.1"/>
    <property type="molecule type" value="Genomic_DNA"/>
</dbReference>
<keyword evidence="2" id="KW-0479">Metal-binding</keyword>
<feature type="coiled-coil region" evidence="8">
    <location>
        <begin position="1"/>
        <end position="28"/>
    </location>
</feature>
<feature type="domain" description="C2H2-type" evidence="9">
    <location>
        <begin position="340"/>
        <end position="362"/>
    </location>
</feature>
<dbReference type="SMART" id="SM00355">
    <property type="entry name" value="ZnF_C2H2"/>
    <property type="match status" value="4"/>
</dbReference>
<reference evidence="10" key="1">
    <citation type="submission" date="2020-06" db="EMBL/GenBank/DDBJ databases">
        <authorList>
            <person name="Ji K."/>
            <person name="Li J."/>
        </authorList>
    </citation>
    <scope>NUCLEOTIDE SEQUENCE</scope>
    <source>
        <strain evidence="10">JKM2019</strain>
        <tissue evidence="10">Whole body</tissue>
    </source>
</reference>
<dbReference type="PANTHER" id="PTHR16515">
    <property type="entry name" value="PR DOMAIN ZINC FINGER PROTEIN"/>
    <property type="match status" value="1"/>
</dbReference>
<evidence type="ECO:0000313" key="10">
    <source>
        <dbReference type="EMBL" id="KAH7638569.1"/>
    </source>
</evidence>
<dbReference type="GO" id="GO:0010468">
    <property type="term" value="P:regulation of gene expression"/>
    <property type="evidence" value="ECO:0007669"/>
    <property type="project" value="TreeGrafter"/>
</dbReference>
<organism evidence="10">
    <name type="scientific">Dermatophagoides farinae</name>
    <name type="common">American house dust mite</name>
    <dbReference type="NCBI Taxonomy" id="6954"/>
    <lineage>
        <taxon>Eukaryota</taxon>
        <taxon>Metazoa</taxon>
        <taxon>Ecdysozoa</taxon>
        <taxon>Arthropoda</taxon>
        <taxon>Chelicerata</taxon>
        <taxon>Arachnida</taxon>
        <taxon>Acari</taxon>
        <taxon>Acariformes</taxon>
        <taxon>Sarcoptiformes</taxon>
        <taxon>Astigmata</taxon>
        <taxon>Psoroptidia</taxon>
        <taxon>Analgoidea</taxon>
        <taxon>Pyroglyphidae</taxon>
        <taxon>Dermatophagoidinae</taxon>
        <taxon>Dermatophagoides</taxon>
    </lineage>
</organism>
<feature type="domain" description="C2H2-type" evidence="9">
    <location>
        <begin position="447"/>
        <end position="474"/>
    </location>
</feature>
<keyword evidence="6" id="KW-0539">Nucleus</keyword>
<dbReference type="PROSITE" id="PS00028">
    <property type="entry name" value="ZINC_FINGER_C2H2_1"/>
    <property type="match status" value="3"/>
</dbReference>
<dbReference type="InterPro" id="IPR013087">
    <property type="entry name" value="Znf_C2H2_type"/>
</dbReference>
<evidence type="ECO:0000256" key="1">
    <source>
        <dbReference type="ARBA" id="ARBA00004123"/>
    </source>
</evidence>
<dbReference type="PROSITE" id="PS50157">
    <property type="entry name" value="ZINC_FINGER_C2H2_2"/>
    <property type="match status" value="4"/>
</dbReference>
<accession>A0A9D4NUM0</accession>
<comment type="subcellular location">
    <subcellularLocation>
        <location evidence="1">Nucleus</location>
    </subcellularLocation>
</comment>
<proteinExistence type="predicted"/>
<comment type="caution">
    <text evidence="10">The sequence shown here is derived from an EMBL/GenBank/DDBJ whole genome shotgun (WGS) entry which is preliminary data.</text>
</comment>
<evidence type="ECO:0000256" key="7">
    <source>
        <dbReference type="PROSITE-ProRule" id="PRU00042"/>
    </source>
</evidence>
<dbReference type="Proteomes" id="UP000828236">
    <property type="component" value="Unassembled WGS sequence"/>
</dbReference>
<dbReference type="Pfam" id="PF00096">
    <property type="entry name" value="zf-C2H2"/>
    <property type="match status" value="1"/>
</dbReference>
<dbReference type="GO" id="GO:0008270">
    <property type="term" value="F:zinc ion binding"/>
    <property type="evidence" value="ECO:0007669"/>
    <property type="project" value="UniProtKB-KW"/>
</dbReference>
<evidence type="ECO:0000256" key="8">
    <source>
        <dbReference type="SAM" id="Coils"/>
    </source>
</evidence>
<evidence type="ECO:0000256" key="4">
    <source>
        <dbReference type="ARBA" id="ARBA00022771"/>
    </source>
</evidence>
<dbReference type="SUPFAM" id="SSF57667">
    <property type="entry name" value="beta-beta-alpha zinc fingers"/>
    <property type="match status" value="2"/>
</dbReference>
<sequence>MANVTNKINFLESENKLLMDQQQNYKELCKILTQRHVEILKYLNHLRNMVEKMISVSKENVLYANYYTEKSSYETNILKYDKQIQFLTESIQSSHTRISDNEGNLFKEHLKLLSTSLVDSSSPKNTAQTFQQLESSNIQNQQQQQQQQLQPQQHTVVVYHSGDFTNAQEIISQEYFKKDLSTEIKMNDDSVGGGGGGGGSIFVPKMVLEDLEQYNHQNNNNSTYPIMANNNTVAIITTTTAAAAAATTTTTNNIAANSKKLEICEYCGKYFNKHYLASHKRSHTGDRPYICSINGCNRKFTQTSSRNVHEKRVHNNNNNNVHQQQQLQQQQQQQHGKLEFRCTYCDAGFDNLTDMQKHAQQHQALINNNVVTQQQQQQQQFDQIPVITVPNIKINSNNNNNNNNGISQTVKRTRKSGLIVTTNGQNNNGTKKTSTTLQSINPNGYRHVCQHCGKAFAYKVAMKQHMALHGPKNFRCTYNDLATTLLF</sequence>
<name>A0A9D4NUM0_DERFA</name>